<keyword evidence="2" id="KW-1003">Cell membrane</keyword>
<dbReference type="EMBL" id="BAABHF010000069">
    <property type="protein sequence ID" value="GAA4521352.1"/>
    <property type="molecule type" value="Genomic_DNA"/>
</dbReference>
<feature type="transmembrane region" description="Helical" evidence="6">
    <location>
        <begin position="330"/>
        <end position="351"/>
    </location>
</feature>
<keyword evidence="5 6" id="KW-0472">Membrane</keyword>
<dbReference type="InterPro" id="IPR003838">
    <property type="entry name" value="ABC3_permease_C"/>
</dbReference>
<evidence type="ECO:0000256" key="2">
    <source>
        <dbReference type="ARBA" id="ARBA00022475"/>
    </source>
</evidence>
<comment type="subcellular location">
    <subcellularLocation>
        <location evidence="1">Cell membrane</location>
        <topology evidence="1">Multi-pass membrane protein</topology>
    </subcellularLocation>
</comment>
<feature type="transmembrane region" description="Helical" evidence="6">
    <location>
        <begin position="285"/>
        <end position="310"/>
    </location>
</feature>
<dbReference type="PANTHER" id="PTHR30287">
    <property type="entry name" value="MEMBRANE COMPONENT OF PREDICTED ABC SUPERFAMILY METABOLITE UPTAKE TRANSPORTER"/>
    <property type="match status" value="1"/>
</dbReference>
<feature type="domain" description="ABC3 transporter permease C-terminal" evidence="7">
    <location>
        <begin position="244"/>
        <end position="358"/>
    </location>
</feature>
<organism evidence="8 9">
    <name type="scientific">Actinoallomurus oryzae</name>
    <dbReference type="NCBI Taxonomy" id="502180"/>
    <lineage>
        <taxon>Bacteria</taxon>
        <taxon>Bacillati</taxon>
        <taxon>Actinomycetota</taxon>
        <taxon>Actinomycetes</taxon>
        <taxon>Streptosporangiales</taxon>
        <taxon>Thermomonosporaceae</taxon>
        <taxon>Actinoallomurus</taxon>
    </lineage>
</organism>
<proteinExistence type="predicted"/>
<evidence type="ECO:0000313" key="8">
    <source>
        <dbReference type="EMBL" id="GAA4521352.1"/>
    </source>
</evidence>
<reference evidence="9" key="1">
    <citation type="journal article" date="2019" name="Int. J. Syst. Evol. Microbiol.">
        <title>The Global Catalogue of Microorganisms (GCM) 10K type strain sequencing project: providing services to taxonomists for standard genome sequencing and annotation.</title>
        <authorList>
            <consortium name="The Broad Institute Genomics Platform"/>
            <consortium name="The Broad Institute Genome Sequencing Center for Infectious Disease"/>
            <person name="Wu L."/>
            <person name="Ma J."/>
        </authorList>
    </citation>
    <scope>NUCLEOTIDE SEQUENCE [LARGE SCALE GENOMIC DNA]</scope>
    <source>
        <strain evidence="9">JCM 17933</strain>
    </source>
</reference>
<evidence type="ECO:0000256" key="1">
    <source>
        <dbReference type="ARBA" id="ARBA00004651"/>
    </source>
</evidence>
<keyword evidence="3 6" id="KW-0812">Transmembrane</keyword>
<sequence>MSVVAPARPGTGGGVPARRALVRWSWRMLRREWRSQVLVTVLLTVAVMTAVCGGTAVYNLPQTTDSRLGSAGTMLTLDGTDPRAAAADLATIRAATGAVDVIGHDYVKAPGSATPVEYRAQRPHGAFAGSLLAIRRGRYPSGTAEAAVTDGTARLLGLRLGGVIALDGHARTIVGIAENPRDLSDEFVLVDPSSVRPRTLSVLVGPTHDVGAASLHLRTAGPMAEGAGSDDGRLVATTLVLAGATILLLLVGFVAAAAFAVLAHRRLRQLGMLAAIGATGRQVRLAMTATGLMIGALAAILGTIGGLALWPLAAPRLENAANHRIALSNIPWPLVVALGILAIAMSTGAAWRPARVASRVPVTAALSGRPPVPRPGHRSALLAAGLFAAGIGLLAWGQKTHPWVVAAGTAATALGILFAGPPAIRVLAAAGSRAPVAVRLALRDLARHQARSGAAVAAISLALGIAAALVVVATAVQGTARTGNLGDRQMLVMATGSGPASNLVPVRTAAEVEALTAQVDRIASALDHPVTVPLDVPIDPALPPQRDGGRPARMTAIFCVPRGGECADIPLYVASPELLGFLKVDPAAIAPATDVLTARSDRPVFPVSGRRGRGTDVPVITRIHAPAYTSLPTSAITAGGLARRHWTRARAGWIVQSGGRLTARQIAGARKIAAAAGLTIQTRTGHAAARNVRAGATAVGMLLALGILAMTVGLIRSEAAADLRTLTAAGASRGIRRTLTAATAGALALLGVALGVTGACLGLLAVYRHDLAVFGRVPIGFPLGIVAGTPPAAAMAGWLLAGREPPAIARRMGE</sequence>
<protein>
    <recommendedName>
        <fullName evidence="7">ABC3 transporter permease C-terminal domain-containing protein</fullName>
    </recommendedName>
</protein>
<feature type="transmembrane region" description="Helical" evidence="6">
    <location>
        <begin position="779"/>
        <end position="801"/>
    </location>
</feature>
<feature type="transmembrane region" description="Helical" evidence="6">
    <location>
        <begin position="37"/>
        <end position="58"/>
    </location>
</feature>
<evidence type="ECO:0000256" key="3">
    <source>
        <dbReference type="ARBA" id="ARBA00022692"/>
    </source>
</evidence>
<dbReference type="RefSeq" id="WP_345475684.1">
    <property type="nucleotide sequence ID" value="NZ_BAABHF010000069.1"/>
</dbReference>
<feature type="transmembrane region" description="Helical" evidence="6">
    <location>
        <begin position="403"/>
        <end position="424"/>
    </location>
</feature>
<evidence type="ECO:0000313" key="9">
    <source>
        <dbReference type="Proteomes" id="UP001500503"/>
    </source>
</evidence>
<comment type="caution">
    <text evidence="8">The sequence shown here is derived from an EMBL/GenBank/DDBJ whole genome shotgun (WGS) entry which is preliminary data.</text>
</comment>
<evidence type="ECO:0000256" key="6">
    <source>
        <dbReference type="SAM" id="Phobius"/>
    </source>
</evidence>
<keyword evidence="4 6" id="KW-1133">Transmembrane helix</keyword>
<feature type="transmembrane region" description="Helical" evidence="6">
    <location>
        <begin position="239"/>
        <end position="264"/>
    </location>
</feature>
<feature type="transmembrane region" description="Helical" evidence="6">
    <location>
        <begin position="741"/>
        <end position="767"/>
    </location>
</feature>
<dbReference type="Proteomes" id="UP001500503">
    <property type="component" value="Unassembled WGS sequence"/>
</dbReference>
<feature type="transmembrane region" description="Helical" evidence="6">
    <location>
        <begin position="453"/>
        <end position="476"/>
    </location>
</feature>
<evidence type="ECO:0000256" key="4">
    <source>
        <dbReference type="ARBA" id="ARBA00022989"/>
    </source>
</evidence>
<feature type="transmembrane region" description="Helical" evidence="6">
    <location>
        <begin position="694"/>
        <end position="715"/>
    </location>
</feature>
<evidence type="ECO:0000259" key="7">
    <source>
        <dbReference type="Pfam" id="PF02687"/>
    </source>
</evidence>
<dbReference type="Pfam" id="PF02687">
    <property type="entry name" value="FtsX"/>
    <property type="match status" value="1"/>
</dbReference>
<dbReference type="PANTHER" id="PTHR30287:SF1">
    <property type="entry name" value="INNER MEMBRANE PROTEIN"/>
    <property type="match status" value="1"/>
</dbReference>
<dbReference type="InterPro" id="IPR038766">
    <property type="entry name" value="Membrane_comp_ABC_pdt"/>
</dbReference>
<name>A0ABP8R922_9ACTN</name>
<evidence type="ECO:0000256" key="5">
    <source>
        <dbReference type="ARBA" id="ARBA00023136"/>
    </source>
</evidence>
<gene>
    <name evidence="8" type="ORF">GCM10023191_099740</name>
</gene>
<feature type="transmembrane region" description="Helical" evidence="6">
    <location>
        <begin position="379"/>
        <end position="397"/>
    </location>
</feature>
<keyword evidence="9" id="KW-1185">Reference proteome</keyword>
<accession>A0ABP8R922</accession>